<evidence type="ECO:0000313" key="3">
    <source>
        <dbReference type="Proteomes" id="UP000005580"/>
    </source>
</evidence>
<dbReference type="EMBL" id="AEPE02000006">
    <property type="protein sequence ID" value="EFZ36385.1"/>
    <property type="molecule type" value="Genomic_DNA"/>
</dbReference>
<comment type="caution">
    <text evidence="2">The sequence shown here is derived from an EMBL/GenBank/DDBJ whole genome shotgun (WGS) entry which is preliminary data.</text>
</comment>
<sequence length="41" mass="4700">MIMTNRHLVYCSYMIYLFALSGICSAHVEGYESRKPIAQAM</sequence>
<organism evidence="2 3">
    <name type="scientific">Hoylesella oralis ATCC 33269</name>
    <dbReference type="NCBI Taxonomy" id="873533"/>
    <lineage>
        <taxon>Bacteria</taxon>
        <taxon>Pseudomonadati</taxon>
        <taxon>Bacteroidota</taxon>
        <taxon>Bacteroidia</taxon>
        <taxon>Bacteroidales</taxon>
        <taxon>Prevotellaceae</taxon>
        <taxon>Hoylesella</taxon>
    </lineage>
</organism>
<evidence type="ECO:0000256" key="1">
    <source>
        <dbReference type="SAM" id="Phobius"/>
    </source>
</evidence>
<keyword evidence="1" id="KW-1133">Transmembrane helix</keyword>
<evidence type="ECO:0000313" key="2">
    <source>
        <dbReference type="EMBL" id="EFZ36385.1"/>
    </source>
</evidence>
<protein>
    <submittedName>
        <fullName evidence="2">Uncharacterized protein</fullName>
    </submittedName>
</protein>
<name>E7RT34_9BACT</name>
<gene>
    <name evidence="2" type="ORF">HMPREF0663_12452</name>
</gene>
<reference evidence="2" key="1">
    <citation type="submission" date="2011-01" db="EMBL/GenBank/DDBJ databases">
        <authorList>
            <person name="Muzny D."/>
            <person name="Qin X."/>
            <person name="Buhay C."/>
            <person name="Dugan-Rocha S."/>
            <person name="Ding Y."/>
            <person name="Chen G."/>
            <person name="Hawes A."/>
            <person name="Holder M."/>
            <person name="Jhangiani S."/>
            <person name="Johnson A."/>
            <person name="Khan Z."/>
            <person name="Li Z."/>
            <person name="Liu W."/>
            <person name="Liu X."/>
            <person name="Perez L."/>
            <person name="Shen H."/>
            <person name="Wang Q."/>
            <person name="Watt J."/>
            <person name="Xi L."/>
            <person name="Xin Y."/>
            <person name="Zhou J."/>
            <person name="Deng J."/>
            <person name="Jiang H."/>
            <person name="Liu Y."/>
            <person name="Qu J."/>
            <person name="Song X.-Z."/>
            <person name="Zhang L."/>
            <person name="Villasana D."/>
            <person name="Johnson A."/>
            <person name="Liu J."/>
            <person name="Liyanage D."/>
            <person name="Lorensuhewa L."/>
            <person name="Robinson T."/>
            <person name="Song A."/>
            <person name="Song B.-B."/>
            <person name="Dinh H."/>
            <person name="Thornton R."/>
            <person name="Coyle M."/>
            <person name="Francisco L."/>
            <person name="Jackson L."/>
            <person name="Javaid M."/>
            <person name="Korchina V."/>
            <person name="Kovar C."/>
            <person name="Mata R."/>
            <person name="Mathew T."/>
            <person name="Ngo R."/>
            <person name="Nguyen L."/>
            <person name="Nguyen N."/>
            <person name="Okwuonu G."/>
            <person name="Ongeri F."/>
            <person name="Pham C."/>
            <person name="Simmons D."/>
            <person name="Wilczek-Boney K."/>
            <person name="Hale W."/>
            <person name="Jakkamsetti A."/>
            <person name="Pham P."/>
            <person name="Ruth R."/>
            <person name="San Lucas F."/>
            <person name="Warren J."/>
            <person name="Zhang J."/>
            <person name="Zhao Z."/>
            <person name="Zhou C."/>
            <person name="Zhu D."/>
            <person name="Lee S."/>
            <person name="Bess C."/>
            <person name="Blankenburg K."/>
            <person name="Forbes L."/>
            <person name="Fu Q."/>
            <person name="Gubbala S."/>
            <person name="Hirani K."/>
            <person name="Jayaseelan J.C."/>
            <person name="Lara F."/>
            <person name="Munidasa M."/>
            <person name="Palculict T."/>
            <person name="Patil S."/>
            <person name="Pu L.-L."/>
            <person name="Saada N."/>
            <person name="Tang L."/>
            <person name="Weissenberger G."/>
            <person name="Zhu Y."/>
            <person name="Hemphill L."/>
            <person name="Shang Y."/>
            <person name="Youmans B."/>
            <person name="Ayvaz T."/>
            <person name="Ross M."/>
            <person name="Santibanez J."/>
            <person name="Aqrawi P."/>
            <person name="Gross S."/>
            <person name="Joshi V."/>
            <person name="Fowler G."/>
            <person name="Nazareth L."/>
            <person name="Reid J."/>
            <person name="Worley K."/>
            <person name="Petrosino J."/>
            <person name="Highlander S."/>
            <person name="Gibbs R."/>
        </authorList>
    </citation>
    <scope>NUCLEOTIDE SEQUENCE [LARGE SCALE GENOMIC DNA]</scope>
    <source>
        <strain evidence="2">ATCC 33269</strain>
    </source>
</reference>
<keyword evidence="1" id="KW-0472">Membrane</keyword>
<dbReference type="HOGENOM" id="CLU_3274659_0_0_10"/>
<keyword evidence="1" id="KW-0812">Transmembrane</keyword>
<feature type="transmembrane region" description="Helical" evidence="1">
    <location>
        <begin position="7"/>
        <end position="28"/>
    </location>
</feature>
<keyword evidence="3" id="KW-1185">Reference proteome</keyword>
<dbReference type="AlphaFoldDB" id="E7RT34"/>
<dbReference type="Proteomes" id="UP000005580">
    <property type="component" value="Unassembled WGS sequence"/>
</dbReference>
<accession>E7RT34</accession>
<proteinExistence type="predicted"/>